<sequence length="66" mass="6826">MLHAQTQMLSGAQRAGDVAREEGGTQGEKAEAENRVVRGGGGDVTCLVGRVGLGFRFLVPTTIPTA</sequence>
<evidence type="ECO:0000313" key="2">
    <source>
        <dbReference type="EMBL" id="PON66400.1"/>
    </source>
</evidence>
<evidence type="ECO:0000256" key="1">
    <source>
        <dbReference type="SAM" id="MobiDB-lite"/>
    </source>
</evidence>
<accession>A0A2P5CZC1</accession>
<evidence type="ECO:0000313" key="3">
    <source>
        <dbReference type="Proteomes" id="UP000237105"/>
    </source>
</evidence>
<gene>
    <name evidence="2" type="ORF">PanWU01x14_110550</name>
</gene>
<name>A0A2P5CZC1_PARAD</name>
<reference evidence="3" key="1">
    <citation type="submission" date="2016-06" db="EMBL/GenBank/DDBJ databases">
        <title>Parallel loss of symbiosis genes in relatives of nitrogen-fixing non-legume Parasponia.</title>
        <authorList>
            <person name="Van Velzen R."/>
            <person name="Holmer R."/>
            <person name="Bu F."/>
            <person name="Rutten L."/>
            <person name="Van Zeijl A."/>
            <person name="Liu W."/>
            <person name="Santuari L."/>
            <person name="Cao Q."/>
            <person name="Sharma T."/>
            <person name="Shen D."/>
            <person name="Roswanjaya Y."/>
            <person name="Wardhani T."/>
            <person name="Kalhor M.S."/>
            <person name="Jansen J."/>
            <person name="Van den Hoogen J."/>
            <person name="Gungor B."/>
            <person name="Hartog M."/>
            <person name="Hontelez J."/>
            <person name="Verver J."/>
            <person name="Yang W.-C."/>
            <person name="Schijlen E."/>
            <person name="Repin R."/>
            <person name="Schilthuizen M."/>
            <person name="Schranz E."/>
            <person name="Heidstra R."/>
            <person name="Miyata K."/>
            <person name="Fedorova E."/>
            <person name="Kohlen W."/>
            <person name="Bisseling T."/>
            <person name="Smit S."/>
            <person name="Geurts R."/>
        </authorList>
    </citation>
    <scope>NUCLEOTIDE SEQUENCE [LARGE SCALE GENOMIC DNA]</scope>
    <source>
        <strain evidence="3">cv. WU1-14</strain>
    </source>
</reference>
<protein>
    <submittedName>
        <fullName evidence="2">Uncharacterized protein</fullName>
    </submittedName>
</protein>
<feature type="compositionally biased region" description="Basic and acidic residues" evidence="1">
    <location>
        <begin position="17"/>
        <end position="36"/>
    </location>
</feature>
<feature type="region of interest" description="Disordered" evidence="1">
    <location>
        <begin position="1"/>
        <end position="36"/>
    </location>
</feature>
<proteinExistence type="predicted"/>
<dbReference type="EMBL" id="JXTB01000080">
    <property type="protein sequence ID" value="PON66400.1"/>
    <property type="molecule type" value="Genomic_DNA"/>
</dbReference>
<comment type="caution">
    <text evidence="2">The sequence shown here is derived from an EMBL/GenBank/DDBJ whole genome shotgun (WGS) entry which is preliminary data.</text>
</comment>
<dbReference type="Proteomes" id="UP000237105">
    <property type="component" value="Unassembled WGS sequence"/>
</dbReference>
<feature type="compositionally biased region" description="Polar residues" evidence="1">
    <location>
        <begin position="1"/>
        <end position="10"/>
    </location>
</feature>
<dbReference type="AlphaFoldDB" id="A0A2P5CZC1"/>
<organism evidence="2 3">
    <name type="scientific">Parasponia andersonii</name>
    <name type="common">Sponia andersonii</name>
    <dbReference type="NCBI Taxonomy" id="3476"/>
    <lineage>
        <taxon>Eukaryota</taxon>
        <taxon>Viridiplantae</taxon>
        <taxon>Streptophyta</taxon>
        <taxon>Embryophyta</taxon>
        <taxon>Tracheophyta</taxon>
        <taxon>Spermatophyta</taxon>
        <taxon>Magnoliopsida</taxon>
        <taxon>eudicotyledons</taxon>
        <taxon>Gunneridae</taxon>
        <taxon>Pentapetalae</taxon>
        <taxon>rosids</taxon>
        <taxon>fabids</taxon>
        <taxon>Rosales</taxon>
        <taxon>Cannabaceae</taxon>
        <taxon>Parasponia</taxon>
    </lineage>
</organism>
<keyword evidence="3" id="KW-1185">Reference proteome</keyword>